<dbReference type="SMART" id="SM00692">
    <property type="entry name" value="DM3"/>
    <property type="match status" value="1"/>
</dbReference>
<proteinExistence type="inferred from homology"/>
<dbReference type="InterPro" id="IPR026516">
    <property type="entry name" value="THAP1/10"/>
</dbReference>
<keyword evidence="9" id="KW-0804">Transcription</keyword>
<keyword evidence="3" id="KW-0479">Metal-binding</keyword>
<dbReference type="SMART" id="SM00980">
    <property type="entry name" value="THAP"/>
    <property type="match status" value="1"/>
</dbReference>
<gene>
    <name evidence="19" type="primary">LOC114326702</name>
</gene>
<keyword evidence="18" id="KW-1185">Reference proteome</keyword>
<evidence type="ECO:0000313" key="18">
    <source>
        <dbReference type="Proteomes" id="UP001652700"/>
    </source>
</evidence>
<evidence type="ECO:0000313" key="19">
    <source>
        <dbReference type="RefSeq" id="XP_028130922.1"/>
    </source>
</evidence>
<dbReference type="PANTHER" id="PTHR46600:SF1">
    <property type="entry name" value="THAP DOMAIN-CONTAINING PROTEIN 1"/>
    <property type="match status" value="1"/>
</dbReference>
<evidence type="ECO:0000256" key="8">
    <source>
        <dbReference type="ARBA" id="ARBA00023125"/>
    </source>
</evidence>
<keyword evidence="6" id="KW-0805">Transcription regulation</keyword>
<evidence type="ECO:0000313" key="17">
    <source>
        <dbReference type="EnsemblMetazoa" id="XP_028130922.1"/>
    </source>
</evidence>
<keyword evidence="5" id="KW-0862">Zinc</keyword>
<evidence type="ECO:0000256" key="12">
    <source>
        <dbReference type="PROSITE-ProRule" id="PRU00309"/>
    </source>
</evidence>
<reference evidence="19" key="1">
    <citation type="submission" date="2025-04" db="UniProtKB">
        <authorList>
            <consortium name="RefSeq"/>
        </authorList>
    </citation>
    <scope>IDENTIFICATION</scope>
    <source>
        <tissue evidence="19">Whole insect</tissue>
    </source>
</reference>
<evidence type="ECO:0000256" key="9">
    <source>
        <dbReference type="ARBA" id="ARBA00023163"/>
    </source>
</evidence>
<dbReference type="GO" id="GO:0043565">
    <property type="term" value="F:sequence-specific DNA binding"/>
    <property type="evidence" value="ECO:0007669"/>
    <property type="project" value="InterPro"/>
</dbReference>
<dbReference type="GO" id="GO:0008270">
    <property type="term" value="F:zinc ion binding"/>
    <property type="evidence" value="ECO:0007669"/>
    <property type="project" value="UniProtKB-KW"/>
</dbReference>
<feature type="region of interest" description="Disordered" evidence="14">
    <location>
        <begin position="272"/>
        <end position="311"/>
    </location>
</feature>
<feature type="domain" description="BESS" evidence="16">
    <location>
        <begin position="343"/>
        <end position="382"/>
    </location>
</feature>
<evidence type="ECO:0000256" key="14">
    <source>
        <dbReference type="SAM" id="MobiDB-lite"/>
    </source>
</evidence>
<evidence type="ECO:0000256" key="7">
    <source>
        <dbReference type="ARBA" id="ARBA00023054"/>
    </source>
</evidence>
<comment type="subcellular location">
    <subcellularLocation>
        <location evidence="1">Nucleus</location>
        <location evidence="1">Nucleoplasm</location>
    </subcellularLocation>
</comment>
<evidence type="ECO:0000256" key="3">
    <source>
        <dbReference type="ARBA" id="ARBA00022723"/>
    </source>
</evidence>
<dbReference type="GO" id="GO:0005654">
    <property type="term" value="C:nucleoplasm"/>
    <property type="evidence" value="ECO:0007669"/>
    <property type="project" value="UniProtKB-SubCell"/>
</dbReference>
<evidence type="ECO:0000256" key="11">
    <source>
        <dbReference type="ARBA" id="ARBA00023306"/>
    </source>
</evidence>
<protein>
    <submittedName>
        <fullName evidence="19">Uncharacterized protein LOC114326702</fullName>
    </submittedName>
</protein>
<reference evidence="17" key="2">
    <citation type="submission" date="2025-05" db="UniProtKB">
        <authorList>
            <consortium name="EnsemblMetazoa"/>
        </authorList>
    </citation>
    <scope>IDENTIFICATION</scope>
</reference>
<feature type="domain" description="THAP-type" evidence="15">
    <location>
        <begin position="7"/>
        <end position="96"/>
    </location>
</feature>
<feature type="compositionally biased region" description="Polar residues" evidence="14">
    <location>
        <begin position="441"/>
        <end position="451"/>
    </location>
</feature>
<dbReference type="KEGG" id="dvv:114326702"/>
<keyword evidence="4 12" id="KW-0863">Zinc-finger</keyword>
<keyword evidence="11" id="KW-0131">Cell cycle</keyword>
<accession>A0A6P7F7X5</accession>
<dbReference type="PROSITE" id="PS50950">
    <property type="entry name" value="ZF_THAP"/>
    <property type="match status" value="1"/>
</dbReference>
<dbReference type="Pfam" id="PF05485">
    <property type="entry name" value="THAP"/>
    <property type="match status" value="1"/>
</dbReference>
<dbReference type="Proteomes" id="UP001652700">
    <property type="component" value="Unplaced"/>
</dbReference>
<evidence type="ECO:0000256" key="1">
    <source>
        <dbReference type="ARBA" id="ARBA00004642"/>
    </source>
</evidence>
<feature type="domain" description="BESS" evidence="16">
    <location>
        <begin position="177"/>
        <end position="216"/>
    </location>
</feature>
<dbReference type="GeneID" id="114326702"/>
<dbReference type="OrthoDB" id="5803771at2759"/>
<feature type="compositionally biased region" description="Basic and acidic residues" evidence="14">
    <location>
        <begin position="286"/>
        <end position="304"/>
    </location>
</feature>
<organism evidence="19">
    <name type="scientific">Diabrotica virgifera virgifera</name>
    <name type="common">western corn rootworm</name>
    <dbReference type="NCBI Taxonomy" id="50390"/>
    <lineage>
        <taxon>Eukaryota</taxon>
        <taxon>Metazoa</taxon>
        <taxon>Ecdysozoa</taxon>
        <taxon>Arthropoda</taxon>
        <taxon>Hexapoda</taxon>
        <taxon>Insecta</taxon>
        <taxon>Pterygota</taxon>
        <taxon>Neoptera</taxon>
        <taxon>Endopterygota</taxon>
        <taxon>Coleoptera</taxon>
        <taxon>Polyphaga</taxon>
        <taxon>Cucujiformia</taxon>
        <taxon>Chrysomeloidea</taxon>
        <taxon>Chrysomelidae</taxon>
        <taxon>Galerucinae</taxon>
        <taxon>Diabroticina</taxon>
        <taxon>Diabroticites</taxon>
        <taxon>Diabrotica</taxon>
    </lineage>
</organism>
<dbReference type="PROSITE" id="PS51031">
    <property type="entry name" value="BESS"/>
    <property type="match status" value="2"/>
</dbReference>
<keyword evidence="10 13" id="KW-0539">Nucleus</keyword>
<dbReference type="RefSeq" id="XP_028130922.1">
    <property type="nucleotide sequence ID" value="XM_028275121.1"/>
</dbReference>
<comment type="similarity">
    <text evidence="2">Belongs to the THAP1 family.</text>
</comment>
<keyword evidence="8 12" id="KW-0238">DNA-binding</keyword>
<dbReference type="InterPro" id="IPR004210">
    <property type="entry name" value="BESS_motif"/>
</dbReference>
<dbReference type="InParanoid" id="A0A6P7F7X5"/>
<evidence type="ECO:0000256" key="10">
    <source>
        <dbReference type="ARBA" id="ARBA00023242"/>
    </source>
</evidence>
<evidence type="ECO:0000256" key="4">
    <source>
        <dbReference type="ARBA" id="ARBA00022771"/>
    </source>
</evidence>
<evidence type="ECO:0000259" key="16">
    <source>
        <dbReference type="PROSITE" id="PS51031"/>
    </source>
</evidence>
<keyword evidence="7" id="KW-0175">Coiled coil</keyword>
<dbReference type="InterPro" id="IPR006612">
    <property type="entry name" value="THAP_Znf"/>
</dbReference>
<dbReference type="SUPFAM" id="SSF57716">
    <property type="entry name" value="Glucocorticoid receptor-like (DNA-binding domain)"/>
    <property type="match status" value="1"/>
</dbReference>
<dbReference type="PANTHER" id="PTHR46600">
    <property type="entry name" value="THAP DOMAIN-CONTAINING"/>
    <property type="match status" value="1"/>
</dbReference>
<evidence type="ECO:0000256" key="2">
    <source>
        <dbReference type="ARBA" id="ARBA00006177"/>
    </source>
</evidence>
<evidence type="ECO:0000256" key="5">
    <source>
        <dbReference type="ARBA" id="ARBA00022833"/>
    </source>
</evidence>
<evidence type="ECO:0000256" key="13">
    <source>
        <dbReference type="PROSITE-ProRule" id="PRU00371"/>
    </source>
</evidence>
<name>A0A6P7F7X5_DIAVI</name>
<evidence type="ECO:0000259" key="15">
    <source>
        <dbReference type="PROSITE" id="PS50950"/>
    </source>
</evidence>
<feature type="region of interest" description="Disordered" evidence="14">
    <location>
        <begin position="123"/>
        <end position="144"/>
    </location>
</feature>
<feature type="region of interest" description="Disordered" evidence="14">
    <location>
        <begin position="434"/>
        <end position="458"/>
    </location>
</feature>
<sequence>MKNKSAQYKYCIVPGCQSTTVRTSNKHFFTLPVEPKRRSKWLKACRRDKKDISQSSKGLYVCEDHFDLERDMANYMKFKIMGGPKIIKSGVVPHIFDCQPDRKRGFNNVKKDIGHDDIELNDVDHSSTRFGQSTNKDSETEPEPTLNYTEKLISAIEKRSKERNSMIQQLLQLNTETDEMDLFFRSIAMTVKKFPGHLQRRAKMQTLTLISNIESEMWSSGPGNSASAFAQEMHSPSSCSNTIYTDTVPLHFSRGFCNGNVKEDIGHDDIELNDVDDSSTLFEQSTNKDCETEPEPPAKEPRRKEPTRRKNMNYRENLISAIEKRSKERDTMIQQLLQMDTETDETDLFFKSITVTVKKFPGHLQRRAKMQTLTLISNIESEIWSLGPDNSATTFAQETHSSSSCSNMIYTDTVPMHFSRDFCNGNVNEDIGHDDIELNDVNDSSTSLDQSTNKDSET</sequence>
<dbReference type="AlphaFoldDB" id="A0A6P7F7X5"/>
<evidence type="ECO:0000256" key="6">
    <source>
        <dbReference type="ARBA" id="ARBA00023015"/>
    </source>
</evidence>
<dbReference type="EnsemblMetazoa" id="XM_028275121.2">
    <property type="protein sequence ID" value="XP_028130922.1"/>
    <property type="gene ID" value="LOC114326702"/>
</dbReference>